<dbReference type="Gene3D" id="3.30.160.60">
    <property type="entry name" value="Classic Zinc Finger"/>
    <property type="match status" value="1"/>
</dbReference>
<dbReference type="Pfam" id="PF00096">
    <property type="entry name" value="zf-C2H2"/>
    <property type="match status" value="2"/>
</dbReference>
<keyword evidence="1" id="KW-0479">Metal-binding</keyword>
<protein>
    <recommendedName>
        <fullName evidence="6">C2H2-type domain-containing protein</fullName>
    </recommendedName>
</protein>
<evidence type="ECO:0000313" key="7">
    <source>
        <dbReference type="EMBL" id="KNC30154.1"/>
    </source>
</evidence>
<comment type="caution">
    <text evidence="7">The sequence shown here is derived from an EMBL/GenBank/DDBJ whole genome shotgun (WGS) entry which is preliminary data.</text>
</comment>
<keyword evidence="2" id="KW-0677">Repeat</keyword>
<feature type="domain" description="C2H2-type" evidence="6">
    <location>
        <begin position="95"/>
        <end position="117"/>
    </location>
</feature>
<dbReference type="PANTHER" id="PTHR24379">
    <property type="entry name" value="KRAB AND ZINC FINGER DOMAIN-CONTAINING"/>
    <property type="match status" value="1"/>
</dbReference>
<feature type="domain" description="C2H2-type" evidence="6">
    <location>
        <begin position="65"/>
        <end position="92"/>
    </location>
</feature>
<dbReference type="InterPro" id="IPR036236">
    <property type="entry name" value="Znf_C2H2_sf"/>
</dbReference>
<evidence type="ECO:0000259" key="6">
    <source>
        <dbReference type="PROSITE" id="PS50157"/>
    </source>
</evidence>
<feature type="domain" description="C2H2-type" evidence="6">
    <location>
        <begin position="32"/>
        <end position="55"/>
    </location>
</feature>
<evidence type="ECO:0000256" key="1">
    <source>
        <dbReference type="ARBA" id="ARBA00022723"/>
    </source>
</evidence>
<dbReference type="PROSITE" id="PS50157">
    <property type="entry name" value="ZINC_FINGER_C2H2_2"/>
    <property type="match status" value="3"/>
</dbReference>
<keyword evidence="8" id="KW-1185">Reference proteome</keyword>
<accession>A0A0L0CF74</accession>
<sequence length="199" mass="23189">MDLFAYNTPSTSTSAKLNLEMMKRNEGRGSRFECKSCNETFPTLCSLHNHKTAQHKRSWGTSNMFSCEHCDLNFKGKMLLKKHMRMHNLQPKINLDCKICGRIFKIARGLENHSKIHQSLIHSTLCNIDVERLDWLHYQRTRKHIESGNGVKDVTSNISLRSSDFMERVEIYTYTNPKLDDIYVEDFFQNAEGDVLKIL</sequence>
<keyword evidence="3 5" id="KW-0863">Zinc-finger</keyword>
<dbReference type="SUPFAM" id="SSF57667">
    <property type="entry name" value="beta-beta-alpha zinc fingers"/>
    <property type="match status" value="1"/>
</dbReference>
<gene>
    <name evidence="7" type="ORF">FF38_09918</name>
</gene>
<dbReference type="InterPro" id="IPR013087">
    <property type="entry name" value="Znf_C2H2_type"/>
</dbReference>
<dbReference type="AlphaFoldDB" id="A0A0L0CF74"/>
<dbReference type="Proteomes" id="UP000037069">
    <property type="component" value="Unassembled WGS sequence"/>
</dbReference>
<dbReference type="PANTHER" id="PTHR24379:SF121">
    <property type="entry name" value="C2H2-TYPE DOMAIN-CONTAINING PROTEIN"/>
    <property type="match status" value="1"/>
</dbReference>
<evidence type="ECO:0000256" key="4">
    <source>
        <dbReference type="ARBA" id="ARBA00022833"/>
    </source>
</evidence>
<evidence type="ECO:0000313" key="8">
    <source>
        <dbReference type="Proteomes" id="UP000037069"/>
    </source>
</evidence>
<evidence type="ECO:0000256" key="3">
    <source>
        <dbReference type="ARBA" id="ARBA00022771"/>
    </source>
</evidence>
<proteinExistence type="predicted"/>
<evidence type="ECO:0000256" key="5">
    <source>
        <dbReference type="PROSITE-ProRule" id="PRU00042"/>
    </source>
</evidence>
<name>A0A0L0CF74_LUCCU</name>
<keyword evidence="4" id="KW-0862">Zinc</keyword>
<dbReference type="EMBL" id="JRES01000568">
    <property type="protein sequence ID" value="KNC30154.1"/>
    <property type="molecule type" value="Genomic_DNA"/>
</dbReference>
<reference evidence="7 8" key="1">
    <citation type="journal article" date="2015" name="Nat. Commun.">
        <title>Lucilia cuprina genome unlocks parasitic fly biology to underpin future interventions.</title>
        <authorList>
            <person name="Anstead C.A."/>
            <person name="Korhonen P.K."/>
            <person name="Young N.D."/>
            <person name="Hall R.S."/>
            <person name="Jex A.R."/>
            <person name="Murali S.C."/>
            <person name="Hughes D.S."/>
            <person name="Lee S.F."/>
            <person name="Perry T."/>
            <person name="Stroehlein A.J."/>
            <person name="Ansell B.R."/>
            <person name="Breugelmans B."/>
            <person name="Hofmann A."/>
            <person name="Qu J."/>
            <person name="Dugan S."/>
            <person name="Lee S.L."/>
            <person name="Chao H."/>
            <person name="Dinh H."/>
            <person name="Han Y."/>
            <person name="Doddapaneni H.V."/>
            <person name="Worley K.C."/>
            <person name="Muzny D.M."/>
            <person name="Ioannidis P."/>
            <person name="Waterhouse R.M."/>
            <person name="Zdobnov E.M."/>
            <person name="James P.J."/>
            <person name="Bagnall N.H."/>
            <person name="Kotze A.C."/>
            <person name="Gibbs R.A."/>
            <person name="Richards S."/>
            <person name="Batterham P."/>
            <person name="Gasser R.B."/>
        </authorList>
    </citation>
    <scope>NUCLEOTIDE SEQUENCE [LARGE SCALE GENOMIC DNA]</scope>
    <source>
        <strain evidence="7 8">LS</strain>
        <tissue evidence="7">Full body</tissue>
    </source>
</reference>
<evidence type="ECO:0000256" key="2">
    <source>
        <dbReference type="ARBA" id="ARBA00022737"/>
    </source>
</evidence>
<dbReference type="SMART" id="SM00355">
    <property type="entry name" value="ZnF_C2H2"/>
    <property type="match status" value="3"/>
</dbReference>
<organism evidence="7 8">
    <name type="scientific">Lucilia cuprina</name>
    <name type="common">Green bottle fly</name>
    <name type="synonym">Australian sheep blowfly</name>
    <dbReference type="NCBI Taxonomy" id="7375"/>
    <lineage>
        <taxon>Eukaryota</taxon>
        <taxon>Metazoa</taxon>
        <taxon>Ecdysozoa</taxon>
        <taxon>Arthropoda</taxon>
        <taxon>Hexapoda</taxon>
        <taxon>Insecta</taxon>
        <taxon>Pterygota</taxon>
        <taxon>Neoptera</taxon>
        <taxon>Endopterygota</taxon>
        <taxon>Diptera</taxon>
        <taxon>Brachycera</taxon>
        <taxon>Muscomorpha</taxon>
        <taxon>Oestroidea</taxon>
        <taxon>Calliphoridae</taxon>
        <taxon>Luciliinae</taxon>
        <taxon>Lucilia</taxon>
    </lineage>
</organism>
<dbReference type="PROSITE" id="PS00028">
    <property type="entry name" value="ZINC_FINGER_C2H2_1"/>
    <property type="match status" value="3"/>
</dbReference>
<dbReference type="GO" id="GO:0008270">
    <property type="term" value="F:zinc ion binding"/>
    <property type="evidence" value="ECO:0007669"/>
    <property type="project" value="UniProtKB-KW"/>
</dbReference>